<evidence type="ECO:0000313" key="2">
    <source>
        <dbReference type="EMBL" id="MFD2263654.1"/>
    </source>
</evidence>
<sequence>MMPQHFLLNRRAKKIAAIAYLLLGAFGLFELFRPRLFGCPDGSTCETVHADFILLVAGAGLLVLGISVALRRPRLTITATSLSVTGKRSWQADWSEIESIDLTGWNFTGQVAGVPVTLKSGKLLIIPSFGRLPKDIESAVQQAWDAHQP</sequence>
<dbReference type="RefSeq" id="WP_379876679.1">
    <property type="nucleotide sequence ID" value="NZ_JBHUIP010000012.1"/>
</dbReference>
<comment type="caution">
    <text evidence="2">The sequence shown here is derived from an EMBL/GenBank/DDBJ whole genome shotgun (WGS) entry which is preliminary data.</text>
</comment>
<feature type="transmembrane region" description="Helical" evidence="1">
    <location>
        <begin position="12"/>
        <end position="32"/>
    </location>
</feature>
<feature type="transmembrane region" description="Helical" evidence="1">
    <location>
        <begin position="52"/>
        <end position="70"/>
    </location>
</feature>
<dbReference type="Proteomes" id="UP001597295">
    <property type="component" value="Unassembled WGS sequence"/>
</dbReference>
<evidence type="ECO:0000256" key="1">
    <source>
        <dbReference type="SAM" id="Phobius"/>
    </source>
</evidence>
<proteinExistence type="predicted"/>
<dbReference type="EMBL" id="JBHUIP010000012">
    <property type="protein sequence ID" value="MFD2263654.1"/>
    <property type="molecule type" value="Genomic_DNA"/>
</dbReference>
<keyword evidence="1" id="KW-0472">Membrane</keyword>
<keyword evidence="1" id="KW-0812">Transmembrane</keyword>
<keyword evidence="1" id="KW-1133">Transmembrane helix</keyword>
<evidence type="ECO:0000313" key="3">
    <source>
        <dbReference type="Proteomes" id="UP001597295"/>
    </source>
</evidence>
<keyword evidence="3" id="KW-1185">Reference proteome</keyword>
<organism evidence="2 3">
    <name type="scientific">Lacibacterium aquatile</name>
    <dbReference type="NCBI Taxonomy" id="1168082"/>
    <lineage>
        <taxon>Bacteria</taxon>
        <taxon>Pseudomonadati</taxon>
        <taxon>Pseudomonadota</taxon>
        <taxon>Alphaproteobacteria</taxon>
        <taxon>Rhodospirillales</taxon>
        <taxon>Rhodospirillaceae</taxon>
    </lineage>
</organism>
<accession>A0ABW5DV14</accession>
<protein>
    <recommendedName>
        <fullName evidence="4">PH domain-containing protein</fullName>
    </recommendedName>
</protein>
<name>A0ABW5DV14_9PROT</name>
<reference evidence="3" key="1">
    <citation type="journal article" date="2019" name="Int. J. Syst. Evol. Microbiol.">
        <title>The Global Catalogue of Microorganisms (GCM) 10K type strain sequencing project: providing services to taxonomists for standard genome sequencing and annotation.</title>
        <authorList>
            <consortium name="The Broad Institute Genomics Platform"/>
            <consortium name="The Broad Institute Genome Sequencing Center for Infectious Disease"/>
            <person name="Wu L."/>
            <person name="Ma J."/>
        </authorList>
    </citation>
    <scope>NUCLEOTIDE SEQUENCE [LARGE SCALE GENOMIC DNA]</scope>
    <source>
        <strain evidence="3">CGMCC 1.19062</strain>
    </source>
</reference>
<evidence type="ECO:0008006" key="4">
    <source>
        <dbReference type="Google" id="ProtNLM"/>
    </source>
</evidence>
<gene>
    <name evidence="2" type="ORF">ACFSM5_12210</name>
</gene>